<keyword evidence="1" id="KW-1133">Transmembrane helix</keyword>
<keyword evidence="3" id="KW-1185">Reference proteome</keyword>
<evidence type="ECO:0000256" key="1">
    <source>
        <dbReference type="SAM" id="Phobius"/>
    </source>
</evidence>
<dbReference type="EMBL" id="CP039352">
    <property type="protein sequence ID" value="QCE04796.1"/>
    <property type="molecule type" value="Genomic_DNA"/>
</dbReference>
<proteinExistence type="predicted"/>
<protein>
    <submittedName>
        <fullName evidence="2">Uncharacterized protein</fullName>
    </submittedName>
</protein>
<dbReference type="AlphaFoldDB" id="A0A4D6MTJ7"/>
<feature type="transmembrane region" description="Helical" evidence="1">
    <location>
        <begin position="6"/>
        <end position="26"/>
    </location>
</feature>
<name>A0A4D6MTJ7_VIGUN</name>
<sequence length="180" mass="20553">MNGIKSNFLPGIFITLSVVLVLMFVFSHHKTEERENFSVSNSTVFSFSYNTTTTTTTFSYDLLLFVYFPYSYVSFDYVQATASYLNHTFASKPDETLVQGFTGQLIMRFNGHYVALFTEDQLLTLHKDHMAGLYNITVTIWPSDIDSNNGKTGVLNNVVLCYIQVPLQPRVFCRRTNDDC</sequence>
<reference evidence="2 3" key="1">
    <citation type="submission" date="2019-04" db="EMBL/GenBank/DDBJ databases">
        <title>An improved genome assembly and genetic linkage map for asparagus bean, Vigna unguiculata ssp. sesquipedialis.</title>
        <authorList>
            <person name="Xia Q."/>
            <person name="Zhang R."/>
            <person name="Dong Y."/>
        </authorList>
    </citation>
    <scope>NUCLEOTIDE SEQUENCE [LARGE SCALE GENOMIC DNA]</scope>
    <source>
        <tissue evidence="2">Leaf</tissue>
    </source>
</reference>
<gene>
    <name evidence="2" type="ORF">DEO72_LG8g2837</name>
</gene>
<keyword evidence="1" id="KW-0472">Membrane</keyword>
<accession>A0A4D6MTJ7</accession>
<evidence type="ECO:0000313" key="2">
    <source>
        <dbReference type="EMBL" id="QCE04796.1"/>
    </source>
</evidence>
<dbReference type="Proteomes" id="UP000501690">
    <property type="component" value="Linkage Group LG8"/>
</dbReference>
<organism evidence="2 3">
    <name type="scientific">Vigna unguiculata</name>
    <name type="common">Cowpea</name>
    <dbReference type="NCBI Taxonomy" id="3917"/>
    <lineage>
        <taxon>Eukaryota</taxon>
        <taxon>Viridiplantae</taxon>
        <taxon>Streptophyta</taxon>
        <taxon>Embryophyta</taxon>
        <taxon>Tracheophyta</taxon>
        <taxon>Spermatophyta</taxon>
        <taxon>Magnoliopsida</taxon>
        <taxon>eudicotyledons</taxon>
        <taxon>Gunneridae</taxon>
        <taxon>Pentapetalae</taxon>
        <taxon>rosids</taxon>
        <taxon>fabids</taxon>
        <taxon>Fabales</taxon>
        <taxon>Fabaceae</taxon>
        <taxon>Papilionoideae</taxon>
        <taxon>50 kb inversion clade</taxon>
        <taxon>NPAAA clade</taxon>
        <taxon>indigoferoid/millettioid clade</taxon>
        <taxon>Phaseoleae</taxon>
        <taxon>Vigna</taxon>
    </lineage>
</organism>
<keyword evidence="1" id="KW-0812">Transmembrane</keyword>
<evidence type="ECO:0000313" key="3">
    <source>
        <dbReference type="Proteomes" id="UP000501690"/>
    </source>
</evidence>